<feature type="site" description="Cleavage (non-hydrolytic); by autolysis" evidence="15">
    <location>
        <begin position="62"/>
        <end position="63"/>
    </location>
</feature>
<dbReference type="Gene3D" id="3.30.160.750">
    <property type="match status" value="1"/>
</dbReference>
<feature type="chain" id="PRO_5023356699" description="S-adenosylmethionine decarboxylase alpha chain" evidence="15">
    <location>
        <begin position="63"/>
        <end position="125"/>
    </location>
</feature>
<protein>
    <recommendedName>
        <fullName evidence="15">S-adenosylmethionine decarboxylase proenzyme</fullName>
        <shortName evidence="15">AdoMetDC</shortName>
        <shortName evidence="15">SAMDC</shortName>
        <ecNumber evidence="15">4.1.1.50</ecNumber>
    </recommendedName>
    <component>
        <recommendedName>
            <fullName evidence="15">S-adenosylmethionine decarboxylase beta chain</fullName>
        </recommendedName>
    </component>
    <component>
        <recommendedName>
            <fullName evidence="15">S-adenosylmethionine decarboxylase alpha chain</fullName>
        </recommendedName>
    </component>
</protein>
<evidence type="ECO:0000256" key="14">
    <source>
        <dbReference type="ARBA" id="ARBA00061583"/>
    </source>
</evidence>
<dbReference type="EMBL" id="CP017634">
    <property type="protein sequence ID" value="ATW24526.1"/>
    <property type="molecule type" value="Genomic_DNA"/>
</dbReference>
<keyword evidence="5 15" id="KW-0068">Autocatalytic cleavage</keyword>
<evidence type="ECO:0000256" key="1">
    <source>
        <dbReference type="ARBA" id="ARBA00004911"/>
    </source>
</evidence>
<gene>
    <name evidence="15" type="primary">speH</name>
    <name evidence="16" type="ORF">DCMF_06795</name>
</gene>
<dbReference type="GO" id="GO:0008295">
    <property type="term" value="P:spermidine biosynthetic process"/>
    <property type="evidence" value="ECO:0007669"/>
    <property type="project" value="UniProtKB-UniRule"/>
</dbReference>
<evidence type="ECO:0000256" key="10">
    <source>
        <dbReference type="ARBA" id="ARBA00023270"/>
    </source>
</evidence>
<feature type="active site" description="Proton donor; for catalytic activity" evidence="15">
    <location>
        <position position="83"/>
    </location>
</feature>
<evidence type="ECO:0000256" key="2">
    <source>
        <dbReference type="ARBA" id="ARBA00011601"/>
    </source>
</evidence>
<dbReference type="InterPro" id="IPR017716">
    <property type="entry name" value="S-AdoMet_deCOase_pro-enz"/>
</dbReference>
<comment type="subunit">
    <text evidence="2 15">Heterotetramer of two alpha and two beta chains arranged as a dimer of alpha/beta heterodimers.</text>
</comment>
<dbReference type="Proteomes" id="UP000323521">
    <property type="component" value="Chromosome"/>
</dbReference>
<keyword evidence="4 15" id="KW-0210">Decarboxylase</keyword>
<dbReference type="EC" id="4.1.1.50" evidence="15"/>
<dbReference type="InterPro" id="IPR042286">
    <property type="entry name" value="AdoMetDC_C"/>
</dbReference>
<feature type="chain" id="PRO_5023356698" description="S-adenosylmethionine decarboxylase beta chain" evidence="15">
    <location>
        <begin position="1"/>
        <end position="62"/>
    </location>
</feature>
<keyword evidence="17" id="KW-1185">Reference proteome</keyword>
<dbReference type="Gene3D" id="3.30.360.110">
    <property type="entry name" value="S-adenosylmethionine decarboxylase domain"/>
    <property type="match status" value="1"/>
</dbReference>
<dbReference type="PANTHER" id="PTHR33866">
    <property type="entry name" value="S-ADENOSYLMETHIONINE DECARBOXYLASE PROENZYME"/>
    <property type="match status" value="1"/>
</dbReference>
<dbReference type="Pfam" id="PF02675">
    <property type="entry name" value="AdoMet_dc"/>
    <property type="match status" value="1"/>
</dbReference>
<keyword evidence="3 15" id="KW-0949">S-adenosyl-L-methionine</keyword>
<evidence type="ECO:0000256" key="15">
    <source>
        <dbReference type="HAMAP-Rule" id="MF_00464"/>
    </source>
</evidence>
<keyword evidence="7 15" id="KW-0620">Polyamine biosynthesis</keyword>
<accession>A0A3G1KQ19</accession>
<dbReference type="RefSeq" id="WP_148133725.1">
    <property type="nucleotide sequence ID" value="NZ_CP017634.1"/>
</dbReference>
<dbReference type="InterPro" id="IPR003826">
    <property type="entry name" value="AdoMetDC_fam_prok"/>
</dbReference>
<feature type="active site" description="Proton acceptor; for processing activity" evidence="15">
    <location>
        <position position="68"/>
    </location>
</feature>
<comment type="cofactor">
    <cofactor evidence="15">
        <name>pyruvate</name>
        <dbReference type="ChEBI" id="CHEBI:15361"/>
    </cofactor>
    <text evidence="15">Binds 1 pyruvoyl group covalently per subunit.</text>
</comment>
<evidence type="ECO:0000256" key="5">
    <source>
        <dbReference type="ARBA" id="ARBA00022813"/>
    </source>
</evidence>
<dbReference type="KEGG" id="fwa:DCMF_06795"/>
<dbReference type="HAMAP" id="MF_00464">
    <property type="entry name" value="AdoMetDC_1"/>
    <property type="match status" value="1"/>
</dbReference>
<dbReference type="FunFam" id="3.30.360.110:FF:000001">
    <property type="entry name" value="S-adenosylmethionine decarboxylase proenzyme"/>
    <property type="match status" value="1"/>
</dbReference>
<dbReference type="InterPro" id="IPR042284">
    <property type="entry name" value="AdoMetDC_N"/>
</dbReference>
<reference evidence="16 17" key="1">
    <citation type="submission" date="2016-10" db="EMBL/GenBank/DDBJ databases">
        <title>Complete Genome Sequence of Peptococcaceae strain DCMF.</title>
        <authorList>
            <person name="Edwards R.J."/>
            <person name="Holland S.I."/>
            <person name="Deshpande N.P."/>
            <person name="Wong Y.K."/>
            <person name="Ertan H."/>
            <person name="Manefield M."/>
            <person name="Russell T.L."/>
            <person name="Lee M.J."/>
        </authorList>
    </citation>
    <scope>NUCLEOTIDE SEQUENCE [LARGE SCALE GENOMIC DNA]</scope>
    <source>
        <strain evidence="16 17">DCMF</strain>
    </source>
</reference>
<dbReference type="OrthoDB" id="9793120at2"/>
<keyword evidence="11 15" id="KW-0670">Pyruvate</keyword>
<evidence type="ECO:0000256" key="3">
    <source>
        <dbReference type="ARBA" id="ARBA00022691"/>
    </source>
</evidence>
<evidence type="ECO:0000313" key="16">
    <source>
        <dbReference type="EMBL" id="ATW24526.1"/>
    </source>
</evidence>
<feature type="modified residue" description="Pyruvic acid (Ser); by autocatalysis" evidence="15">
    <location>
        <position position="63"/>
    </location>
</feature>
<evidence type="ECO:0000256" key="12">
    <source>
        <dbReference type="ARBA" id="ARBA00048112"/>
    </source>
</evidence>
<evidence type="ECO:0000256" key="6">
    <source>
        <dbReference type="ARBA" id="ARBA00023066"/>
    </source>
</evidence>
<sequence length="125" mass="13969">MRALGRHVLAEFYGCPFDVLNDIKRVEQTMVKAALEAGAEVREFVFHKFSPQGVSGVVVISESHLAIHTWPELGYAAVDVFTCGDKVDPWDACNYLVEKFRAEHMDAKEIHRGTDVLLPQVAVNI</sequence>
<feature type="active site" description="Schiff-base intermediate with substrate; via pyruvic acid" evidence="15">
    <location>
        <position position="63"/>
    </location>
</feature>
<dbReference type="SUPFAM" id="SSF56276">
    <property type="entry name" value="S-adenosylmethionine decarboxylase"/>
    <property type="match status" value="1"/>
</dbReference>
<name>A0A3G1KQ19_FORW1</name>
<evidence type="ECO:0000256" key="8">
    <source>
        <dbReference type="ARBA" id="ARBA00023145"/>
    </source>
</evidence>
<evidence type="ECO:0000313" key="17">
    <source>
        <dbReference type="Proteomes" id="UP000323521"/>
    </source>
</evidence>
<dbReference type="NCBIfam" id="TIGR03330">
    <property type="entry name" value="SAM_DCase_Bsu"/>
    <property type="match status" value="1"/>
</dbReference>
<proteinExistence type="inferred from homology"/>
<dbReference type="UniPathway" id="UPA00331">
    <property type="reaction ID" value="UER00451"/>
</dbReference>
<dbReference type="GO" id="GO:0004014">
    <property type="term" value="F:adenosylmethionine decarboxylase activity"/>
    <property type="evidence" value="ECO:0007669"/>
    <property type="project" value="UniProtKB-UniRule"/>
</dbReference>
<evidence type="ECO:0000256" key="9">
    <source>
        <dbReference type="ARBA" id="ARBA00023239"/>
    </source>
</evidence>
<evidence type="ECO:0000256" key="4">
    <source>
        <dbReference type="ARBA" id="ARBA00022793"/>
    </source>
</evidence>
<dbReference type="GO" id="GO:0005829">
    <property type="term" value="C:cytosol"/>
    <property type="evidence" value="ECO:0007669"/>
    <property type="project" value="TreeGrafter"/>
</dbReference>
<organism evidence="16 17">
    <name type="scientific">Formimonas warabiya</name>
    <dbReference type="NCBI Taxonomy" id="1761012"/>
    <lineage>
        <taxon>Bacteria</taxon>
        <taxon>Bacillati</taxon>
        <taxon>Bacillota</taxon>
        <taxon>Clostridia</taxon>
        <taxon>Eubacteriales</taxon>
        <taxon>Peptococcaceae</taxon>
        <taxon>Candidatus Formimonas</taxon>
    </lineage>
</organism>
<dbReference type="PANTHER" id="PTHR33866:SF2">
    <property type="entry name" value="S-ADENOSYLMETHIONINE DECARBOXYLASE PROENZYME"/>
    <property type="match status" value="1"/>
</dbReference>
<comment type="pathway">
    <text evidence="1 15">Amine and polyamine biosynthesis; S-adenosylmethioninamine biosynthesis; S-adenosylmethioninamine from S-adenosyl-L-methionine: step 1/1.</text>
</comment>
<comment type="PTM">
    <text evidence="15">Is synthesized initially as an inactive proenzyme. Formation of the active enzyme involves a self-maturation process in which the active site pyruvoyl group is generated from an internal serine residue via an autocatalytic post-translational modification. Two non-identical subunits are generated from the proenzyme in this reaction, and the pyruvate is formed at the N-terminus of the alpha chain, which is derived from the carboxyl end of the proenzyme. The post-translation cleavage follows an unusual pathway, termed non-hydrolytic serinolysis, in which the side chain hydroxyl group of the serine supplies its oxygen atom to form the C-terminus of the beta chain, while the remainder of the serine residue undergoes an oxidative deamination to produce ammonia and the pyruvoyl group blocking the N-terminus of the alpha chain.</text>
</comment>
<evidence type="ECO:0000256" key="13">
    <source>
        <dbReference type="ARBA" id="ARBA00056215"/>
    </source>
</evidence>
<comment type="similarity">
    <text evidence="14 15">Belongs to the prokaryotic AdoMetDC family. Type 1 subfamily.</text>
</comment>
<evidence type="ECO:0000256" key="11">
    <source>
        <dbReference type="ARBA" id="ARBA00023317"/>
    </source>
</evidence>
<comment type="function">
    <text evidence="13 15">Catalyzes the decarboxylation of S-adenosylmethionine to S-adenosylmethioninamine (dcAdoMet), the propylamine donor required for the synthesis of the polyamines spermine and spermidine from the diamine putrescine.</text>
</comment>
<keyword evidence="8 15" id="KW-0865">Zymogen</keyword>
<keyword evidence="10 15" id="KW-0704">Schiff base</keyword>
<evidence type="ECO:0000256" key="7">
    <source>
        <dbReference type="ARBA" id="ARBA00023115"/>
    </source>
</evidence>
<comment type="catalytic activity">
    <reaction evidence="12 15">
        <text>S-adenosyl-L-methionine + H(+) = S-adenosyl 3-(methylsulfanyl)propylamine + CO2</text>
        <dbReference type="Rhea" id="RHEA:15981"/>
        <dbReference type="ChEBI" id="CHEBI:15378"/>
        <dbReference type="ChEBI" id="CHEBI:16526"/>
        <dbReference type="ChEBI" id="CHEBI:57443"/>
        <dbReference type="ChEBI" id="CHEBI:59789"/>
        <dbReference type="EC" id="4.1.1.50"/>
    </reaction>
</comment>
<keyword evidence="6 15" id="KW-0745">Spermidine biosynthesis</keyword>
<dbReference type="InterPro" id="IPR016067">
    <property type="entry name" value="S-AdoMet_deCO2ase_core"/>
</dbReference>
<dbReference type="AlphaFoldDB" id="A0A3G1KQ19"/>
<keyword evidence="9 15" id="KW-0456">Lyase</keyword>